<evidence type="ECO:0000313" key="6">
    <source>
        <dbReference type="Proteomes" id="UP001595683"/>
    </source>
</evidence>
<keyword evidence="5" id="KW-0675">Receptor</keyword>
<comment type="subcellular location">
    <subcellularLocation>
        <location evidence="1">Cell outer membrane</location>
    </subcellularLocation>
</comment>
<evidence type="ECO:0000256" key="1">
    <source>
        <dbReference type="ARBA" id="ARBA00004442"/>
    </source>
</evidence>
<evidence type="ECO:0000313" key="5">
    <source>
        <dbReference type="EMBL" id="MFC3670886.1"/>
    </source>
</evidence>
<keyword evidence="6" id="KW-1185">Reference proteome</keyword>
<dbReference type="PANTHER" id="PTHR47234">
    <property type="match status" value="1"/>
</dbReference>
<keyword evidence="2" id="KW-0472">Membrane</keyword>
<keyword evidence="3" id="KW-0998">Cell outer membrane</keyword>
<evidence type="ECO:0000256" key="3">
    <source>
        <dbReference type="ARBA" id="ARBA00023237"/>
    </source>
</evidence>
<feature type="domain" description="TonB-dependent receptor-like beta-barrel" evidence="4">
    <location>
        <begin position="159"/>
        <end position="708"/>
    </location>
</feature>
<dbReference type="Gene3D" id="2.40.170.20">
    <property type="entry name" value="TonB-dependent receptor, beta-barrel domain"/>
    <property type="match status" value="1"/>
</dbReference>
<evidence type="ECO:0000259" key="4">
    <source>
        <dbReference type="Pfam" id="PF00593"/>
    </source>
</evidence>
<dbReference type="Pfam" id="PF00593">
    <property type="entry name" value="TonB_dep_Rec_b-barrel"/>
    <property type="match status" value="1"/>
</dbReference>
<dbReference type="Proteomes" id="UP001595683">
    <property type="component" value="Unassembled WGS sequence"/>
</dbReference>
<name>A0ABV7V0D0_9SPHN</name>
<dbReference type="InterPro" id="IPR000531">
    <property type="entry name" value="Beta-barrel_TonB"/>
</dbReference>
<evidence type="ECO:0000256" key="2">
    <source>
        <dbReference type="ARBA" id="ARBA00023136"/>
    </source>
</evidence>
<proteinExistence type="predicted"/>
<accession>A0ABV7V0D0</accession>
<gene>
    <name evidence="5" type="ORF">ACFOOT_05575</name>
</gene>
<organism evidence="5 6">
    <name type="scientific">Novosphingobium pokkalii</name>
    <dbReference type="NCBI Taxonomy" id="1770194"/>
    <lineage>
        <taxon>Bacteria</taxon>
        <taxon>Pseudomonadati</taxon>
        <taxon>Pseudomonadota</taxon>
        <taxon>Alphaproteobacteria</taxon>
        <taxon>Sphingomonadales</taxon>
        <taxon>Sphingomonadaceae</taxon>
        <taxon>Novosphingobium</taxon>
    </lineage>
</organism>
<dbReference type="InterPro" id="IPR036942">
    <property type="entry name" value="Beta-barrel_TonB_sf"/>
</dbReference>
<sequence length="750" mass="79779">NVVLYVGYTKRKGVFAAARDFSKNALVDNGEGGFTFGGSGSVPQGRVNIPGLGAATGLGCDSQDFAGSVNSCYVGATDAYNYAPVNYLQVPQERYMVAAMAHYEIDEHFEPYLEAQFVNNRVSAQLAPTPISQGTPYGDGTIGSINLDVNSTFFTPAFRTALQSLDTNGDGYVTAPSWAYRTLQLGPRINKDDRSAYRFVAGMKGDIGAGFSYDGYYMYAHTKNTQRQSGNVAIDKFINAVTTTTVGGQTVCASEAARAAGCVAANIFGLNNLSQAAVDYLGITATNVETYTTQVASFAVTNNNLFDLGAGGVGLAFGAEWRKEEGSVEPDTYLASGNVAGFNPGNPTSGSYSVREFFGEVNVPLLRDQVIHRLDLNGAARASHYSNAPGNVFTWAAGVELAPVQDITFRAQYQKAVRGPSVNELYLGNTVSFDGNADQCGTAAATVAGSALNAICVAQFNKAGAPLSNIGNSAIQDPNLVNPLRRVGGNANLREETANTYTIGVVFQPTFAPRFSATVDYYNIKIKNFITSGVGTDAIGTLCFDKGIQSYCDAITRNALGEIDQFKDGYVNSGGLKTSGIDVKANYVLPLGNALGTSTKLVFAFDGTRLIKYDFTKVIGLDLVYHCAGAFGANCGVPTPKWRHTLRATLATPKIELSGMWRFIGASNDDDPTTTYASEHFGSVSYFDLAASAKVNKTFTLRGGVTNLFDKTPPLAASTQNGGNGEQTNTFPTLYDVLGRRFFVSATMNF</sequence>
<reference evidence="6" key="1">
    <citation type="journal article" date="2019" name="Int. J. Syst. Evol. Microbiol.">
        <title>The Global Catalogue of Microorganisms (GCM) 10K type strain sequencing project: providing services to taxonomists for standard genome sequencing and annotation.</title>
        <authorList>
            <consortium name="The Broad Institute Genomics Platform"/>
            <consortium name="The Broad Institute Genome Sequencing Center for Infectious Disease"/>
            <person name="Wu L."/>
            <person name="Ma J."/>
        </authorList>
    </citation>
    <scope>NUCLEOTIDE SEQUENCE [LARGE SCALE GENOMIC DNA]</scope>
    <source>
        <strain evidence="6">KCTC 42224</strain>
    </source>
</reference>
<dbReference type="PANTHER" id="PTHR47234:SF2">
    <property type="entry name" value="TONB-DEPENDENT RECEPTOR"/>
    <property type="match status" value="1"/>
</dbReference>
<protein>
    <submittedName>
        <fullName evidence="5">TonB-dependent receptor domain-containing protein</fullName>
    </submittedName>
</protein>
<dbReference type="EMBL" id="JBHRYE010000010">
    <property type="protein sequence ID" value="MFC3670886.1"/>
    <property type="molecule type" value="Genomic_DNA"/>
</dbReference>
<dbReference type="RefSeq" id="WP_379540881.1">
    <property type="nucleotide sequence ID" value="NZ_JBHRYE010000010.1"/>
</dbReference>
<dbReference type="SUPFAM" id="SSF56935">
    <property type="entry name" value="Porins"/>
    <property type="match status" value="1"/>
</dbReference>
<feature type="non-terminal residue" evidence="5">
    <location>
        <position position="1"/>
    </location>
</feature>
<comment type="caution">
    <text evidence="5">The sequence shown here is derived from an EMBL/GenBank/DDBJ whole genome shotgun (WGS) entry which is preliminary data.</text>
</comment>